<organism evidence="2 3">
    <name type="scientific">Candidatus Magasanikbacteria bacterium RIFCSPLOWO2_01_FULL_40_15</name>
    <dbReference type="NCBI Taxonomy" id="1798686"/>
    <lineage>
        <taxon>Bacteria</taxon>
        <taxon>Candidatus Magasanikiibacteriota</taxon>
    </lineage>
</organism>
<feature type="transmembrane region" description="Helical" evidence="1">
    <location>
        <begin position="236"/>
        <end position="254"/>
    </location>
</feature>
<feature type="transmembrane region" description="Helical" evidence="1">
    <location>
        <begin position="148"/>
        <end position="170"/>
    </location>
</feature>
<keyword evidence="1" id="KW-1133">Transmembrane helix</keyword>
<gene>
    <name evidence="2" type="ORF">A2983_00305</name>
</gene>
<keyword evidence="1" id="KW-0472">Membrane</keyword>
<feature type="transmembrane region" description="Helical" evidence="1">
    <location>
        <begin position="177"/>
        <end position="197"/>
    </location>
</feature>
<name>A0A1F6N2E4_9BACT</name>
<feature type="transmembrane region" description="Helical" evidence="1">
    <location>
        <begin position="121"/>
        <end position="142"/>
    </location>
</feature>
<feature type="transmembrane region" description="Helical" evidence="1">
    <location>
        <begin position="82"/>
        <end position="100"/>
    </location>
</feature>
<feature type="transmembrane region" description="Helical" evidence="1">
    <location>
        <begin position="33"/>
        <end position="50"/>
    </location>
</feature>
<dbReference type="AlphaFoldDB" id="A0A1F6N2E4"/>
<comment type="caution">
    <text evidence="2">The sequence shown here is derived from an EMBL/GenBank/DDBJ whole genome shotgun (WGS) entry which is preliminary data.</text>
</comment>
<dbReference type="Proteomes" id="UP000177040">
    <property type="component" value="Unassembled WGS sequence"/>
</dbReference>
<feature type="transmembrane region" description="Helical" evidence="1">
    <location>
        <begin position="203"/>
        <end position="224"/>
    </location>
</feature>
<evidence type="ECO:0000313" key="3">
    <source>
        <dbReference type="Proteomes" id="UP000177040"/>
    </source>
</evidence>
<sequence length="255" mass="28964">MIKFGEKLALILIGIITVGFYATFFLLSAKRSFIVVPVLVLAIFLYAIVNRSNIRPLFWRMYLYLQLGFLGLFLVVEWPAAQVLAVGLALAAALVTTLWSRRVSAPIVFVREKPLRRAVTIFLALAVFSYIAAFHTLLIFFSSLAGPVIIHFLLAMSVAIGTYLLWTLYYNSSIREFFIPLAVIFLLAVEASIIASLGSAGYFIRAFGITLLWYVAQLFIRFHFGNRDIVWSRQKFFLFGIGIVFLVFMFLIRFL</sequence>
<reference evidence="2 3" key="1">
    <citation type="journal article" date="2016" name="Nat. Commun.">
        <title>Thousands of microbial genomes shed light on interconnected biogeochemical processes in an aquifer system.</title>
        <authorList>
            <person name="Anantharaman K."/>
            <person name="Brown C.T."/>
            <person name="Hug L.A."/>
            <person name="Sharon I."/>
            <person name="Castelle C.J."/>
            <person name="Probst A.J."/>
            <person name="Thomas B.C."/>
            <person name="Singh A."/>
            <person name="Wilkins M.J."/>
            <person name="Karaoz U."/>
            <person name="Brodie E.L."/>
            <person name="Williams K.H."/>
            <person name="Hubbard S.S."/>
            <person name="Banfield J.F."/>
        </authorList>
    </citation>
    <scope>NUCLEOTIDE SEQUENCE [LARGE SCALE GENOMIC DNA]</scope>
</reference>
<proteinExistence type="predicted"/>
<evidence type="ECO:0000313" key="2">
    <source>
        <dbReference type="EMBL" id="OGH77823.1"/>
    </source>
</evidence>
<feature type="transmembrane region" description="Helical" evidence="1">
    <location>
        <begin position="57"/>
        <end position="76"/>
    </location>
</feature>
<dbReference type="EMBL" id="MFQH01000022">
    <property type="protein sequence ID" value="OGH77823.1"/>
    <property type="molecule type" value="Genomic_DNA"/>
</dbReference>
<feature type="transmembrane region" description="Helical" evidence="1">
    <location>
        <begin position="7"/>
        <end position="27"/>
    </location>
</feature>
<keyword evidence="1" id="KW-0812">Transmembrane</keyword>
<accession>A0A1F6N2E4</accession>
<protein>
    <submittedName>
        <fullName evidence="2">Uncharacterized protein</fullName>
    </submittedName>
</protein>
<evidence type="ECO:0000256" key="1">
    <source>
        <dbReference type="SAM" id="Phobius"/>
    </source>
</evidence>